<dbReference type="InParanoid" id="A0A1B1YS93"/>
<protein>
    <recommendedName>
        <fullName evidence="3">Flavin reductase like domain-containing protein</fullName>
    </recommendedName>
</protein>
<dbReference type="Proteomes" id="UP000092952">
    <property type="component" value="Chromosome"/>
</dbReference>
<comment type="similarity">
    <text evidence="1">Belongs to the non-flavoprotein flavin reductase family.</text>
</comment>
<dbReference type="InterPro" id="IPR012349">
    <property type="entry name" value="Split_barrel_FMN-bd"/>
</dbReference>
<evidence type="ECO:0000256" key="2">
    <source>
        <dbReference type="ARBA" id="ARBA00023002"/>
    </source>
</evidence>
<dbReference type="KEGG" id="gbi:PG2T_05165"/>
<keyword evidence="5" id="KW-1185">Reference proteome</keyword>
<dbReference type="Pfam" id="PF01613">
    <property type="entry name" value="Flavin_Reduct"/>
    <property type="match status" value="1"/>
</dbReference>
<dbReference type="SUPFAM" id="SSF50475">
    <property type="entry name" value="FMN-binding split barrel"/>
    <property type="match status" value="1"/>
</dbReference>
<dbReference type="PANTHER" id="PTHR30466">
    <property type="entry name" value="FLAVIN REDUCTASE"/>
    <property type="match status" value="1"/>
</dbReference>
<dbReference type="SMART" id="SM00903">
    <property type="entry name" value="Flavin_Reduct"/>
    <property type="match status" value="1"/>
</dbReference>
<dbReference type="PANTHER" id="PTHR30466:SF11">
    <property type="entry name" value="FLAVIN-DEPENDENT MONOOXYGENASE, REDUCTASE SUBUNIT HSAB"/>
    <property type="match status" value="1"/>
</dbReference>
<gene>
    <name evidence="4" type="ORF">PG2T_05165</name>
</gene>
<dbReference type="STRING" id="1810504.PG2T_05165"/>
<accession>A0A1B1YS93</accession>
<dbReference type="AlphaFoldDB" id="A0A1B1YS93"/>
<organism evidence="4 5">
    <name type="scientific">Immundisolibacter cernigliae</name>
    <dbReference type="NCBI Taxonomy" id="1810504"/>
    <lineage>
        <taxon>Bacteria</taxon>
        <taxon>Pseudomonadati</taxon>
        <taxon>Pseudomonadota</taxon>
        <taxon>Gammaproteobacteria</taxon>
        <taxon>Immundisolibacterales</taxon>
        <taxon>Immundisolibacteraceae</taxon>
        <taxon>Immundisolibacter</taxon>
    </lineage>
</organism>
<keyword evidence="2" id="KW-0560">Oxidoreductase</keyword>
<dbReference type="InterPro" id="IPR050268">
    <property type="entry name" value="NADH-dep_flavin_reductase"/>
</dbReference>
<reference evidence="5" key="1">
    <citation type="submission" date="2016-03" db="EMBL/GenBank/DDBJ databases">
        <title>Complete genome sequence of Solimmundus cernigliae, representing a novel lineage of polycyclic aromatic hydrocarbon degraders within the Gammaproteobacteria.</title>
        <authorList>
            <person name="Singleton D.R."/>
            <person name="Dickey A.N."/>
            <person name="Scholl E.H."/>
            <person name="Wright F.A."/>
            <person name="Aitken M.D."/>
        </authorList>
    </citation>
    <scope>NUCLEOTIDE SEQUENCE [LARGE SCALE GENOMIC DNA]</scope>
    <source>
        <strain evidence="5">TR3.2</strain>
    </source>
</reference>
<dbReference type="InterPro" id="IPR002563">
    <property type="entry name" value="Flavin_Rdtase-like_dom"/>
</dbReference>
<evidence type="ECO:0000313" key="4">
    <source>
        <dbReference type="EMBL" id="ANX03641.1"/>
    </source>
</evidence>
<evidence type="ECO:0000313" key="5">
    <source>
        <dbReference type="Proteomes" id="UP000092952"/>
    </source>
</evidence>
<dbReference type="GO" id="GO:0042602">
    <property type="term" value="F:riboflavin reductase (NADPH) activity"/>
    <property type="evidence" value="ECO:0007669"/>
    <property type="project" value="TreeGrafter"/>
</dbReference>
<name>A0A1B1YS93_9GAMM</name>
<dbReference type="EMBL" id="CP014671">
    <property type="protein sequence ID" value="ANX03641.1"/>
    <property type="molecule type" value="Genomic_DNA"/>
</dbReference>
<dbReference type="RefSeq" id="WP_068803181.1">
    <property type="nucleotide sequence ID" value="NZ_CP014671.1"/>
</dbReference>
<sequence>MNSPLDPKALRQVFGQFCTGVTVVCATDTQGRRYGITVNSFSSLSLDPPLALFALIRESETLKVIEAAGAFSINILAENQQDISNRLAKKGGPEKMDGVLTHPGVTGAPIVEGSIGHMDCTLRNSYDGGDHVILVGQIEQAAVGEPLPPLLYFRSAYKTVAD</sequence>
<proteinExistence type="inferred from homology"/>
<evidence type="ECO:0000256" key="1">
    <source>
        <dbReference type="ARBA" id="ARBA00008898"/>
    </source>
</evidence>
<evidence type="ECO:0000259" key="3">
    <source>
        <dbReference type="SMART" id="SM00903"/>
    </source>
</evidence>
<dbReference type="GO" id="GO:0010181">
    <property type="term" value="F:FMN binding"/>
    <property type="evidence" value="ECO:0007669"/>
    <property type="project" value="InterPro"/>
</dbReference>
<feature type="domain" description="Flavin reductase like" evidence="3">
    <location>
        <begin position="14"/>
        <end position="159"/>
    </location>
</feature>
<dbReference type="Gene3D" id="2.30.110.10">
    <property type="entry name" value="Electron Transport, Fmn-binding Protein, Chain A"/>
    <property type="match status" value="1"/>
</dbReference>
<dbReference type="OrthoDB" id="9792858at2"/>